<dbReference type="GO" id="GO:0006352">
    <property type="term" value="P:DNA-templated transcription initiation"/>
    <property type="evidence" value="ECO:0007669"/>
    <property type="project" value="InterPro"/>
</dbReference>
<dbReference type="CDD" id="cd06171">
    <property type="entry name" value="Sigma70_r4"/>
    <property type="match status" value="1"/>
</dbReference>
<evidence type="ECO:0000256" key="5">
    <source>
        <dbReference type="ARBA" id="ARBA00023163"/>
    </source>
</evidence>
<keyword evidence="4" id="KW-0238">DNA-binding</keyword>
<dbReference type="PANTHER" id="PTHR43133:SF52">
    <property type="entry name" value="ECF RNA POLYMERASE SIGMA FACTOR SIGL"/>
    <property type="match status" value="1"/>
</dbReference>
<dbReference type="Gene3D" id="1.10.1740.10">
    <property type="match status" value="1"/>
</dbReference>
<evidence type="ECO:0000256" key="1">
    <source>
        <dbReference type="ARBA" id="ARBA00010641"/>
    </source>
</evidence>
<dbReference type="Pfam" id="PF08281">
    <property type="entry name" value="Sigma70_r4_2"/>
    <property type="match status" value="1"/>
</dbReference>
<keyword evidence="2" id="KW-0805">Transcription regulation</keyword>
<dbReference type="PANTHER" id="PTHR43133">
    <property type="entry name" value="RNA POLYMERASE ECF-TYPE SIGMA FACTO"/>
    <property type="match status" value="1"/>
</dbReference>
<dbReference type="NCBIfam" id="NF007227">
    <property type="entry name" value="PRK09645.1"/>
    <property type="match status" value="1"/>
</dbReference>
<gene>
    <name evidence="8" type="ORF">C1H84_12965</name>
</gene>
<comment type="caution">
    <text evidence="8">The sequence shown here is derived from an EMBL/GenBank/DDBJ whole genome shotgun (WGS) entry which is preliminary data.</text>
</comment>
<feature type="domain" description="RNA polymerase sigma-70 region 2" evidence="6">
    <location>
        <begin position="27"/>
        <end position="95"/>
    </location>
</feature>
<dbReference type="SUPFAM" id="SSF88946">
    <property type="entry name" value="Sigma2 domain of RNA polymerase sigma factors"/>
    <property type="match status" value="1"/>
</dbReference>
<organism evidence="8 9">
    <name type="scientific">Glutamicibacter soli</name>
    <dbReference type="NCBI Taxonomy" id="453836"/>
    <lineage>
        <taxon>Bacteria</taxon>
        <taxon>Bacillati</taxon>
        <taxon>Actinomycetota</taxon>
        <taxon>Actinomycetes</taxon>
        <taxon>Micrococcales</taxon>
        <taxon>Micrococcaceae</taxon>
        <taxon>Glutamicibacter</taxon>
    </lineage>
</organism>
<evidence type="ECO:0000256" key="4">
    <source>
        <dbReference type="ARBA" id="ARBA00023125"/>
    </source>
</evidence>
<keyword evidence="9" id="KW-1185">Reference proteome</keyword>
<dbReference type="InterPro" id="IPR039425">
    <property type="entry name" value="RNA_pol_sigma-70-like"/>
</dbReference>
<accession>A0A365YBP7</accession>
<dbReference type="InterPro" id="IPR014284">
    <property type="entry name" value="RNA_pol_sigma-70_dom"/>
</dbReference>
<dbReference type="Pfam" id="PF04542">
    <property type="entry name" value="Sigma70_r2"/>
    <property type="match status" value="1"/>
</dbReference>
<sequence>MSENQLGKSRPRKGRVTSSDDATLRLLHERYAQPLWRYAFSLTRDSHQAEDIVQETLLKAWNSPRILDEPVEEVRGWMFTVARNLVIDQSRSARSRHERSIERLPDQPAEDHADQIFDEILIHDALAALSEPHRQVVVLAYYGAYSTQQIATELGIADGTVKSRLHYGMRALKLALQERGVTR</sequence>
<protein>
    <submittedName>
        <fullName evidence="8">RNA polymerase subunit sigma</fullName>
    </submittedName>
</protein>
<reference evidence="8 9" key="1">
    <citation type="submission" date="2018-01" db="EMBL/GenBank/DDBJ databases">
        <title>Glutamicibacter soli strain NHPC-3 Whole genome sequence and assembly.</title>
        <authorList>
            <person name="Choudhury P."/>
            <person name="Gupta D."/>
            <person name="Sengupta K."/>
            <person name="Jawed A."/>
            <person name="Sultana N."/>
            <person name="Saha P."/>
        </authorList>
    </citation>
    <scope>NUCLEOTIDE SEQUENCE [LARGE SCALE GENOMIC DNA]</scope>
    <source>
        <strain evidence="8 9">NHPC-3</strain>
    </source>
</reference>
<name>A0A365YBP7_9MICC</name>
<evidence type="ECO:0000256" key="2">
    <source>
        <dbReference type="ARBA" id="ARBA00023015"/>
    </source>
</evidence>
<dbReference type="Gene3D" id="1.10.10.10">
    <property type="entry name" value="Winged helix-like DNA-binding domain superfamily/Winged helix DNA-binding domain"/>
    <property type="match status" value="1"/>
</dbReference>
<dbReference type="GO" id="GO:0016987">
    <property type="term" value="F:sigma factor activity"/>
    <property type="evidence" value="ECO:0007669"/>
    <property type="project" value="UniProtKB-KW"/>
</dbReference>
<dbReference type="InterPro" id="IPR013325">
    <property type="entry name" value="RNA_pol_sigma_r2"/>
</dbReference>
<dbReference type="InterPro" id="IPR013249">
    <property type="entry name" value="RNA_pol_sigma70_r4_t2"/>
</dbReference>
<dbReference type="SUPFAM" id="SSF88659">
    <property type="entry name" value="Sigma3 and sigma4 domains of RNA polymerase sigma factors"/>
    <property type="match status" value="1"/>
</dbReference>
<dbReference type="InterPro" id="IPR007627">
    <property type="entry name" value="RNA_pol_sigma70_r2"/>
</dbReference>
<dbReference type="EMBL" id="POAF01000006">
    <property type="protein sequence ID" value="RBM00038.1"/>
    <property type="molecule type" value="Genomic_DNA"/>
</dbReference>
<evidence type="ECO:0000313" key="8">
    <source>
        <dbReference type="EMBL" id="RBM00038.1"/>
    </source>
</evidence>
<keyword evidence="3" id="KW-0731">Sigma factor</keyword>
<dbReference type="InterPro" id="IPR036388">
    <property type="entry name" value="WH-like_DNA-bd_sf"/>
</dbReference>
<evidence type="ECO:0000259" key="6">
    <source>
        <dbReference type="Pfam" id="PF04542"/>
    </source>
</evidence>
<dbReference type="AlphaFoldDB" id="A0A365YBP7"/>
<dbReference type="Proteomes" id="UP000252167">
    <property type="component" value="Unassembled WGS sequence"/>
</dbReference>
<evidence type="ECO:0000259" key="7">
    <source>
        <dbReference type="Pfam" id="PF08281"/>
    </source>
</evidence>
<dbReference type="InterPro" id="IPR013324">
    <property type="entry name" value="RNA_pol_sigma_r3/r4-like"/>
</dbReference>
<dbReference type="GO" id="GO:0003677">
    <property type="term" value="F:DNA binding"/>
    <property type="evidence" value="ECO:0007669"/>
    <property type="project" value="UniProtKB-KW"/>
</dbReference>
<proteinExistence type="inferred from homology"/>
<comment type="similarity">
    <text evidence="1">Belongs to the sigma-70 factor family. ECF subfamily.</text>
</comment>
<keyword evidence="5" id="KW-0804">Transcription</keyword>
<evidence type="ECO:0000256" key="3">
    <source>
        <dbReference type="ARBA" id="ARBA00023082"/>
    </source>
</evidence>
<dbReference type="NCBIfam" id="TIGR02937">
    <property type="entry name" value="sigma70-ECF"/>
    <property type="match status" value="1"/>
</dbReference>
<feature type="domain" description="RNA polymerase sigma factor 70 region 4 type 2" evidence="7">
    <location>
        <begin position="121"/>
        <end position="172"/>
    </location>
</feature>
<evidence type="ECO:0000313" key="9">
    <source>
        <dbReference type="Proteomes" id="UP000252167"/>
    </source>
</evidence>